<dbReference type="OrthoDB" id="8719215at2"/>
<dbReference type="InterPro" id="IPR006542">
    <property type="entry name" value="DUF1093"/>
</dbReference>
<dbReference type="Gene3D" id="2.40.50.480">
    <property type="match status" value="1"/>
</dbReference>
<dbReference type="Proteomes" id="UP000077355">
    <property type="component" value="Unassembled WGS sequence"/>
</dbReference>
<dbReference type="Pfam" id="PF06486">
    <property type="entry name" value="DUF1093"/>
    <property type="match status" value="1"/>
</dbReference>
<dbReference type="AlphaFoldDB" id="A0A168NF98"/>
<gene>
    <name evidence="1" type="ORF">PBAT_12565</name>
</gene>
<organism evidence="1 2">
    <name type="scientific">Paenibacillus antarcticus</name>
    <dbReference type="NCBI Taxonomy" id="253703"/>
    <lineage>
        <taxon>Bacteria</taxon>
        <taxon>Bacillati</taxon>
        <taxon>Bacillota</taxon>
        <taxon>Bacilli</taxon>
        <taxon>Bacillales</taxon>
        <taxon>Paenibacillaceae</taxon>
        <taxon>Paenibacillus</taxon>
    </lineage>
</organism>
<comment type="caution">
    <text evidence="1">The sequence shown here is derived from an EMBL/GenBank/DDBJ whole genome shotgun (WGS) entry which is preliminary data.</text>
</comment>
<dbReference type="EMBL" id="LVJI01000016">
    <property type="protein sequence ID" value="OAB45735.1"/>
    <property type="molecule type" value="Genomic_DNA"/>
</dbReference>
<dbReference type="PANTHER" id="PTHR36433">
    <property type="entry name" value="HYPOTHETICAL CYTOSOLIC PROTEIN"/>
    <property type="match status" value="1"/>
</dbReference>
<evidence type="ECO:0000313" key="1">
    <source>
        <dbReference type="EMBL" id="OAB45735.1"/>
    </source>
</evidence>
<reference evidence="1 2" key="1">
    <citation type="submission" date="2016-03" db="EMBL/GenBank/DDBJ databases">
        <title>Draft genome sequence of Paenibacillus antarcticus CECT 5836.</title>
        <authorList>
            <person name="Shin S.-K."/>
            <person name="Yi H."/>
        </authorList>
    </citation>
    <scope>NUCLEOTIDE SEQUENCE [LARGE SCALE GENOMIC DNA]</scope>
    <source>
        <strain evidence="1 2">CECT 5836</strain>
    </source>
</reference>
<dbReference type="NCBIfam" id="TIGR01655">
    <property type="entry name" value="yxeA_fam"/>
    <property type="match status" value="1"/>
</dbReference>
<accession>A0A168NF98</accession>
<sequence length="119" mass="13690">MMKKLIIFVSVIVVLVVGAFFFLQNVNINRLGTDNYYVQIKGKGEKFESKANNGEKFVHYEYTLPGFNEDGIEKVFTFTSSKQLREEAYLNLFVKDEEVKSYKEVKLGDISSSAQEKLK</sequence>
<evidence type="ECO:0000313" key="2">
    <source>
        <dbReference type="Proteomes" id="UP000077355"/>
    </source>
</evidence>
<dbReference type="PANTHER" id="PTHR36433:SF2">
    <property type="entry name" value="YXEA FAMILY PROTEIN"/>
    <property type="match status" value="1"/>
</dbReference>
<protein>
    <recommendedName>
        <fullName evidence="3">YxeA family protein</fullName>
    </recommendedName>
</protein>
<dbReference type="InterPro" id="IPR036166">
    <property type="entry name" value="YxeA-like_sf"/>
</dbReference>
<keyword evidence="2" id="KW-1185">Reference proteome</keyword>
<proteinExistence type="predicted"/>
<evidence type="ECO:0008006" key="3">
    <source>
        <dbReference type="Google" id="ProtNLM"/>
    </source>
</evidence>
<name>A0A168NF98_9BACL</name>
<dbReference type="SUPFAM" id="SSF159121">
    <property type="entry name" value="BC4932-like"/>
    <property type="match status" value="1"/>
</dbReference>